<dbReference type="EC" id="2.3.-.-" evidence="2"/>
<dbReference type="Pfam" id="PF13302">
    <property type="entry name" value="Acetyltransf_3"/>
    <property type="match status" value="1"/>
</dbReference>
<comment type="caution">
    <text evidence="2">The sequence shown here is derived from an EMBL/GenBank/DDBJ whole genome shotgun (WGS) entry which is preliminary data.</text>
</comment>
<accession>A0ABW2VIB3</accession>
<dbReference type="Proteomes" id="UP001596957">
    <property type="component" value="Unassembled WGS sequence"/>
</dbReference>
<evidence type="ECO:0000259" key="1">
    <source>
        <dbReference type="PROSITE" id="PS51186"/>
    </source>
</evidence>
<dbReference type="PROSITE" id="PS51186">
    <property type="entry name" value="GNAT"/>
    <property type="match status" value="1"/>
</dbReference>
<dbReference type="InterPro" id="IPR016181">
    <property type="entry name" value="Acyl_CoA_acyltransferase"/>
</dbReference>
<reference evidence="3" key="1">
    <citation type="journal article" date="2019" name="Int. J. Syst. Evol. Microbiol.">
        <title>The Global Catalogue of Microorganisms (GCM) 10K type strain sequencing project: providing services to taxonomists for standard genome sequencing and annotation.</title>
        <authorList>
            <consortium name="The Broad Institute Genomics Platform"/>
            <consortium name="The Broad Institute Genome Sequencing Center for Infectious Disease"/>
            <person name="Wu L."/>
            <person name="Ma J."/>
        </authorList>
    </citation>
    <scope>NUCLEOTIDE SEQUENCE [LARGE SCALE GENOMIC DNA]</scope>
    <source>
        <strain evidence="3">CGMCC 4.7198</strain>
    </source>
</reference>
<keyword evidence="2" id="KW-0808">Transferase</keyword>
<proteinExistence type="predicted"/>
<dbReference type="SUPFAM" id="SSF55729">
    <property type="entry name" value="Acyl-CoA N-acyltransferases (Nat)"/>
    <property type="match status" value="1"/>
</dbReference>
<protein>
    <submittedName>
        <fullName evidence="2">GNAT family N-acetyltransferase</fullName>
        <ecNumber evidence="2">2.3.-.-</ecNumber>
    </submittedName>
</protein>
<keyword evidence="3" id="KW-1185">Reference proteome</keyword>
<sequence length="205" mass="22003">MIANSPIPPVVPAGHLARHPQPVLELPHELGLELRPWRPSDADSLLAAGQDPAIRQWNLFHVASPEEARQRIERMHERWQAEQGAIWAIARSDGDGEAVGLIGWNGIDLTGGSAEIVYWILPAARGGGVAVEAVKRLSGWALEEVGLHRLRLCHSVANPASCRVAAKAGYALEGTMRGGQLHADGWHDMHLHGLVQGDPLGGGTV</sequence>
<keyword evidence="2" id="KW-0012">Acyltransferase</keyword>
<dbReference type="PANTHER" id="PTHR43441">
    <property type="entry name" value="RIBOSOMAL-PROTEIN-SERINE ACETYLTRANSFERASE"/>
    <property type="match status" value="1"/>
</dbReference>
<evidence type="ECO:0000313" key="3">
    <source>
        <dbReference type="Proteomes" id="UP001596957"/>
    </source>
</evidence>
<organism evidence="2 3">
    <name type="scientific">Streptomyces lutosisoli</name>
    <dbReference type="NCBI Taxonomy" id="2665721"/>
    <lineage>
        <taxon>Bacteria</taxon>
        <taxon>Bacillati</taxon>
        <taxon>Actinomycetota</taxon>
        <taxon>Actinomycetes</taxon>
        <taxon>Kitasatosporales</taxon>
        <taxon>Streptomycetaceae</taxon>
        <taxon>Streptomyces</taxon>
    </lineage>
</organism>
<evidence type="ECO:0000313" key="2">
    <source>
        <dbReference type="EMBL" id="MFD0283474.1"/>
    </source>
</evidence>
<feature type="domain" description="N-acetyltransferase" evidence="1">
    <location>
        <begin position="32"/>
        <end position="192"/>
    </location>
</feature>
<dbReference type="GO" id="GO:0016746">
    <property type="term" value="F:acyltransferase activity"/>
    <property type="evidence" value="ECO:0007669"/>
    <property type="project" value="UniProtKB-KW"/>
</dbReference>
<dbReference type="PANTHER" id="PTHR43441:SF10">
    <property type="entry name" value="ACETYLTRANSFERASE"/>
    <property type="match status" value="1"/>
</dbReference>
<gene>
    <name evidence="2" type="ORF">ACFQZP_17680</name>
</gene>
<dbReference type="InterPro" id="IPR000182">
    <property type="entry name" value="GNAT_dom"/>
</dbReference>
<dbReference type="EMBL" id="JBHTEC010000001">
    <property type="protein sequence ID" value="MFD0283474.1"/>
    <property type="molecule type" value="Genomic_DNA"/>
</dbReference>
<dbReference type="RefSeq" id="WP_381259724.1">
    <property type="nucleotide sequence ID" value="NZ_JBHTBI010000036.1"/>
</dbReference>
<name>A0ABW2VIB3_9ACTN</name>
<dbReference type="InterPro" id="IPR051908">
    <property type="entry name" value="Ribosomal_N-acetyltransferase"/>
</dbReference>
<dbReference type="Gene3D" id="3.40.630.30">
    <property type="match status" value="1"/>
</dbReference>